<feature type="domain" description="Thiamine pyrophosphate enzyme TPP-binding" evidence="6">
    <location>
        <begin position="411"/>
        <end position="540"/>
    </location>
</feature>
<evidence type="ECO:0000313" key="9">
    <source>
        <dbReference type="Proteomes" id="UP001500929"/>
    </source>
</evidence>
<dbReference type="PROSITE" id="PS00187">
    <property type="entry name" value="TPP_ENZYMES"/>
    <property type="match status" value="1"/>
</dbReference>
<protein>
    <submittedName>
        <fullName evidence="8">5-guanidino-2-oxopentanoate decarboxylase</fullName>
    </submittedName>
</protein>
<evidence type="ECO:0000256" key="4">
    <source>
        <dbReference type="RuleBase" id="RU362132"/>
    </source>
</evidence>
<sequence>MALVNHEPAELSGLLTESVGEAIVRALAAHGVTHVFGIPGTHNLELYRGLRGGAEGSGIHHVTPRHEQGAGYAADAYARSTGRPGVVITTSGPGLLNALAALGTAYADSIPVLVLSPGPATGLERADIGWLHEVKDQRAAVDAVVARSVRCHSAEQAVAEIARTFAEWSVSRPRPVHLEIPIDVLESRTIAVAAEASVLPGIVSADTDAVARAAAVLRAAERPLVLAGGGAVDAGVGLAALAELLGAPVVTTTTGKAALAETHPLSGGVAVPYAAEALAEADVVLVVGSELAETDVDPDVFSELSAVVRVDISVAQLAKPVAPTVALLGHADRVLAQLVEALAVAGPADAVAHPDALDRAARIRDLVRGSASSWVPLHDALAAALAPDTIVCGDSSQVSYRGTAPLLLQGAARSFLYPNGFATLGYAVPAAVGASLGNPGRPVLALLGDGAFLFSVQELVTAVEQGLGFTVVVLDNGGYGEIRDQMVSRDIPSLGVDLHVPDLALLARALGCEAREAGSIASLVEAVADSLVHPGTVPTVIVARQSAVL</sequence>
<dbReference type="InterPro" id="IPR029061">
    <property type="entry name" value="THDP-binding"/>
</dbReference>
<dbReference type="CDD" id="cd00568">
    <property type="entry name" value="TPP_enzymes"/>
    <property type="match status" value="1"/>
</dbReference>
<dbReference type="Proteomes" id="UP001500929">
    <property type="component" value="Unassembled WGS sequence"/>
</dbReference>
<dbReference type="PANTHER" id="PTHR18968:SF13">
    <property type="entry name" value="ACETOLACTATE SYNTHASE CATALYTIC SUBUNIT, MITOCHONDRIAL"/>
    <property type="match status" value="1"/>
</dbReference>
<evidence type="ECO:0000259" key="7">
    <source>
        <dbReference type="Pfam" id="PF02776"/>
    </source>
</evidence>
<accession>A0ABP5Q7W6</accession>
<dbReference type="InterPro" id="IPR012001">
    <property type="entry name" value="Thiamin_PyroP_enz_TPP-bd_dom"/>
</dbReference>
<feature type="domain" description="Thiamine pyrophosphate enzyme N-terminal TPP-binding" evidence="7">
    <location>
        <begin position="19"/>
        <end position="137"/>
    </location>
</feature>
<dbReference type="Pfam" id="PF00205">
    <property type="entry name" value="TPP_enzyme_M"/>
    <property type="match status" value="1"/>
</dbReference>
<comment type="cofactor">
    <cofactor evidence="1">
        <name>thiamine diphosphate</name>
        <dbReference type="ChEBI" id="CHEBI:58937"/>
    </cofactor>
</comment>
<evidence type="ECO:0000313" key="8">
    <source>
        <dbReference type="EMBL" id="GAA2227846.1"/>
    </source>
</evidence>
<reference evidence="9" key="1">
    <citation type="journal article" date="2019" name="Int. J. Syst. Evol. Microbiol.">
        <title>The Global Catalogue of Microorganisms (GCM) 10K type strain sequencing project: providing services to taxonomists for standard genome sequencing and annotation.</title>
        <authorList>
            <consortium name="The Broad Institute Genomics Platform"/>
            <consortium name="The Broad Institute Genome Sequencing Center for Infectious Disease"/>
            <person name="Wu L."/>
            <person name="Ma J."/>
        </authorList>
    </citation>
    <scope>NUCLEOTIDE SEQUENCE [LARGE SCALE GENOMIC DNA]</scope>
    <source>
        <strain evidence="9">JCM 16117</strain>
    </source>
</reference>
<evidence type="ECO:0000256" key="3">
    <source>
        <dbReference type="ARBA" id="ARBA00023052"/>
    </source>
</evidence>
<comment type="similarity">
    <text evidence="2 4">Belongs to the TPP enzyme family.</text>
</comment>
<dbReference type="CDD" id="cd07035">
    <property type="entry name" value="TPP_PYR_POX_like"/>
    <property type="match status" value="1"/>
</dbReference>
<dbReference type="Pfam" id="PF02775">
    <property type="entry name" value="TPP_enzyme_C"/>
    <property type="match status" value="1"/>
</dbReference>
<dbReference type="Pfam" id="PF02776">
    <property type="entry name" value="TPP_enzyme_N"/>
    <property type="match status" value="1"/>
</dbReference>
<dbReference type="PANTHER" id="PTHR18968">
    <property type="entry name" value="THIAMINE PYROPHOSPHATE ENZYMES"/>
    <property type="match status" value="1"/>
</dbReference>
<dbReference type="InterPro" id="IPR012000">
    <property type="entry name" value="Thiamin_PyroP_enz_cen_dom"/>
</dbReference>
<gene>
    <name evidence="8" type="ORF">GCM10009851_10170</name>
</gene>
<dbReference type="SUPFAM" id="SSF52467">
    <property type="entry name" value="DHS-like NAD/FAD-binding domain"/>
    <property type="match status" value="1"/>
</dbReference>
<dbReference type="EMBL" id="BAAAQY010000003">
    <property type="protein sequence ID" value="GAA2227846.1"/>
    <property type="molecule type" value="Genomic_DNA"/>
</dbReference>
<dbReference type="RefSeq" id="WP_259478532.1">
    <property type="nucleotide sequence ID" value="NZ_BAAAQY010000003.1"/>
</dbReference>
<evidence type="ECO:0000256" key="1">
    <source>
        <dbReference type="ARBA" id="ARBA00001964"/>
    </source>
</evidence>
<keyword evidence="3 4" id="KW-0786">Thiamine pyrophosphate</keyword>
<dbReference type="Gene3D" id="3.40.50.970">
    <property type="match status" value="2"/>
</dbReference>
<dbReference type="InterPro" id="IPR045229">
    <property type="entry name" value="TPP_enz"/>
</dbReference>
<dbReference type="InterPro" id="IPR011766">
    <property type="entry name" value="TPP_enzyme_TPP-bd"/>
</dbReference>
<evidence type="ECO:0000259" key="6">
    <source>
        <dbReference type="Pfam" id="PF02775"/>
    </source>
</evidence>
<keyword evidence="9" id="KW-1185">Reference proteome</keyword>
<proteinExistence type="inferred from homology"/>
<feature type="domain" description="Thiamine pyrophosphate enzyme central" evidence="5">
    <location>
        <begin position="210"/>
        <end position="338"/>
    </location>
</feature>
<evidence type="ECO:0000259" key="5">
    <source>
        <dbReference type="Pfam" id="PF00205"/>
    </source>
</evidence>
<name>A0ABP5Q7W6_9MICO</name>
<evidence type="ECO:0000256" key="2">
    <source>
        <dbReference type="ARBA" id="ARBA00007812"/>
    </source>
</evidence>
<organism evidence="8 9">
    <name type="scientific">Herbiconiux moechotypicola</name>
    <dbReference type="NCBI Taxonomy" id="637393"/>
    <lineage>
        <taxon>Bacteria</taxon>
        <taxon>Bacillati</taxon>
        <taxon>Actinomycetota</taxon>
        <taxon>Actinomycetes</taxon>
        <taxon>Micrococcales</taxon>
        <taxon>Microbacteriaceae</taxon>
        <taxon>Herbiconiux</taxon>
    </lineage>
</organism>
<dbReference type="Gene3D" id="3.40.50.1220">
    <property type="entry name" value="TPP-binding domain"/>
    <property type="match status" value="1"/>
</dbReference>
<dbReference type="InterPro" id="IPR000399">
    <property type="entry name" value="TPP-bd_CS"/>
</dbReference>
<comment type="caution">
    <text evidence="8">The sequence shown here is derived from an EMBL/GenBank/DDBJ whole genome shotgun (WGS) entry which is preliminary data.</text>
</comment>
<dbReference type="SUPFAM" id="SSF52518">
    <property type="entry name" value="Thiamin diphosphate-binding fold (THDP-binding)"/>
    <property type="match status" value="2"/>
</dbReference>
<dbReference type="InterPro" id="IPR029035">
    <property type="entry name" value="DHS-like_NAD/FAD-binding_dom"/>
</dbReference>